<feature type="chain" id="PRO_5047498753" evidence="1">
    <location>
        <begin position="27"/>
        <end position="202"/>
    </location>
</feature>
<organism evidence="2 3">
    <name type="scientific">Nocardioides plantarum</name>
    <dbReference type="NCBI Taxonomy" id="29299"/>
    <lineage>
        <taxon>Bacteria</taxon>
        <taxon>Bacillati</taxon>
        <taxon>Actinomycetota</taxon>
        <taxon>Actinomycetes</taxon>
        <taxon>Propionibacteriales</taxon>
        <taxon>Nocardioidaceae</taxon>
        <taxon>Nocardioides</taxon>
    </lineage>
</organism>
<reference evidence="2 3" key="1">
    <citation type="submission" date="2024-09" db="EMBL/GenBank/DDBJ databases">
        <authorList>
            <person name="Sun Q."/>
            <person name="Mori K."/>
        </authorList>
    </citation>
    <scope>NUCLEOTIDE SEQUENCE [LARGE SCALE GENOMIC DNA]</scope>
    <source>
        <strain evidence="2 3">JCM 9626</strain>
    </source>
</reference>
<dbReference type="Proteomes" id="UP001589750">
    <property type="component" value="Unassembled WGS sequence"/>
</dbReference>
<evidence type="ECO:0000313" key="3">
    <source>
        <dbReference type="Proteomes" id="UP001589750"/>
    </source>
</evidence>
<accession>A0ABV5K810</accession>
<proteinExistence type="predicted"/>
<keyword evidence="3" id="KW-1185">Reference proteome</keyword>
<name>A0ABV5K810_9ACTN</name>
<keyword evidence="1" id="KW-0732">Signal</keyword>
<dbReference type="EMBL" id="JBHMDG010000009">
    <property type="protein sequence ID" value="MFB9312835.1"/>
    <property type="molecule type" value="Genomic_DNA"/>
</dbReference>
<evidence type="ECO:0000256" key="1">
    <source>
        <dbReference type="SAM" id="SignalP"/>
    </source>
</evidence>
<sequence length="202" mass="22288">MNLRPAFLVVSLTAGLLLAGGPAAHAETWRHVDKAGDAVVTDHRLDGTATRPAVLRSEKRGDITAETVTFTRDRVQVAMGARSLEEYDVSATLKVVTSRGDSYTLGYLDNDNTVGESKIFVQRNGYRYTCDGIAASRTRAGLLFRMPTSCLDTPYKIRVGLQTRIYTTPFDDVNEREIRDDAYRTGKVDVKKSKLSPWILGG</sequence>
<gene>
    <name evidence="2" type="ORF">ACFFRI_07240</name>
</gene>
<feature type="signal peptide" evidence="1">
    <location>
        <begin position="1"/>
        <end position="26"/>
    </location>
</feature>
<protein>
    <submittedName>
        <fullName evidence="2">Uncharacterized protein</fullName>
    </submittedName>
</protein>
<evidence type="ECO:0000313" key="2">
    <source>
        <dbReference type="EMBL" id="MFB9312835.1"/>
    </source>
</evidence>
<comment type="caution">
    <text evidence="2">The sequence shown here is derived from an EMBL/GenBank/DDBJ whole genome shotgun (WGS) entry which is preliminary data.</text>
</comment>
<dbReference type="RefSeq" id="WP_140011565.1">
    <property type="nucleotide sequence ID" value="NZ_JBHMDG010000009.1"/>
</dbReference>